<reference evidence="2 3" key="1">
    <citation type="submission" date="2017-06" db="EMBL/GenBank/DDBJ databases">
        <title>A platform for efficient transgenesis in Macrostomum lignano, a flatworm model organism for stem cell research.</title>
        <authorList>
            <person name="Berezikov E."/>
        </authorList>
    </citation>
    <scope>NUCLEOTIDE SEQUENCE [LARGE SCALE GENOMIC DNA]</scope>
    <source>
        <strain evidence="2">DV1</strain>
        <tissue evidence="2">Whole organism</tissue>
    </source>
</reference>
<organism evidence="2 3">
    <name type="scientific">Macrostomum lignano</name>
    <dbReference type="NCBI Taxonomy" id="282301"/>
    <lineage>
        <taxon>Eukaryota</taxon>
        <taxon>Metazoa</taxon>
        <taxon>Spiralia</taxon>
        <taxon>Lophotrochozoa</taxon>
        <taxon>Platyhelminthes</taxon>
        <taxon>Rhabditophora</taxon>
        <taxon>Macrostomorpha</taxon>
        <taxon>Macrostomida</taxon>
        <taxon>Macrostomidae</taxon>
        <taxon>Macrostomum</taxon>
    </lineage>
</organism>
<dbReference type="PRINTS" id="PR01438">
    <property type="entry name" value="UNVRSLSTRESS"/>
</dbReference>
<dbReference type="STRING" id="282301.A0A267E9H2"/>
<dbReference type="Proteomes" id="UP000215902">
    <property type="component" value="Unassembled WGS sequence"/>
</dbReference>
<evidence type="ECO:0000259" key="1">
    <source>
        <dbReference type="Pfam" id="PF00582"/>
    </source>
</evidence>
<keyword evidence="3" id="KW-1185">Reference proteome</keyword>
<dbReference type="CDD" id="cd23659">
    <property type="entry name" value="USP_At3g01520-like"/>
    <property type="match status" value="1"/>
</dbReference>
<dbReference type="Pfam" id="PF00582">
    <property type="entry name" value="Usp"/>
    <property type="match status" value="1"/>
</dbReference>
<dbReference type="Gene3D" id="3.40.50.620">
    <property type="entry name" value="HUPs"/>
    <property type="match status" value="1"/>
</dbReference>
<accession>A0A267E9H2</accession>
<feature type="domain" description="UspA" evidence="1">
    <location>
        <begin position="22"/>
        <end position="166"/>
    </location>
</feature>
<protein>
    <recommendedName>
        <fullName evidence="1">UspA domain-containing protein</fullName>
    </recommendedName>
</protein>
<dbReference type="InterPro" id="IPR006016">
    <property type="entry name" value="UspA"/>
</dbReference>
<dbReference type="InterPro" id="IPR014729">
    <property type="entry name" value="Rossmann-like_a/b/a_fold"/>
</dbReference>
<dbReference type="OrthoDB" id="843225at2759"/>
<dbReference type="PANTHER" id="PTHR31964:SF113">
    <property type="entry name" value="USPA DOMAIN-CONTAINING PROTEIN"/>
    <property type="match status" value="1"/>
</dbReference>
<sequence>PQRAAMSSPAAVTAGAAEKSMKVVLLAVDSSPHCKRAFDMYLKQVRQPTDVLLLVHAVEPPSQPVALSVSDNFLKRHTELMEEQLAEAERLKQRWKDACHQLGIKKFSFVNVSGEPGEAIVQAAEEHEADLVVMGSRGLGTLRRTFLGSVSDYVLHHAYRPVLICPPSKREATE</sequence>
<evidence type="ECO:0000313" key="2">
    <source>
        <dbReference type="EMBL" id="PAA57352.1"/>
    </source>
</evidence>
<feature type="non-terminal residue" evidence="2">
    <location>
        <position position="1"/>
    </location>
</feature>
<name>A0A267E9H2_9PLAT</name>
<dbReference type="PANTHER" id="PTHR31964">
    <property type="entry name" value="ADENINE NUCLEOTIDE ALPHA HYDROLASES-LIKE SUPERFAMILY PROTEIN"/>
    <property type="match status" value="1"/>
</dbReference>
<comment type="caution">
    <text evidence="2">The sequence shown here is derived from an EMBL/GenBank/DDBJ whole genome shotgun (WGS) entry which is preliminary data.</text>
</comment>
<dbReference type="EMBL" id="NIVC01002499">
    <property type="protein sequence ID" value="PAA57352.1"/>
    <property type="molecule type" value="Genomic_DNA"/>
</dbReference>
<proteinExistence type="predicted"/>
<dbReference type="InterPro" id="IPR006015">
    <property type="entry name" value="Universal_stress_UspA"/>
</dbReference>
<evidence type="ECO:0000313" key="3">
    <source>
        <dbReference type="Proteomes" id="UP000215902"/>
    </source>
</evidence>
<dbReference type="SUPFAM" id="SSF52402">
    <property type="entry name" value="Adenine nucleotide alpha hydrolases-like"/>
    <property type="match status" value="1"/>
</dbReference>
<gene>
    <name evidence="2" type="ORF">BOX15_Mlig009186g3</name>
</gene>
<dbReference type="AlphaFoldDB" id="A0A267E9H2"/>